<dbReference type="SMART" id="SM00360">
    <property type="entry name" value="RRM"/>
    <property type="match status" value="2"/>
</dbReference>
<keyword evidence="10" id="KW-1185">Reference proteome</keyword>
<dbReference type="InterPro" id="IPR012677">
    <property type="entry name" value="Nucleotide-bd_a/b_plait_sf"/>
</dbReference>
<keyword evidence="4 6" id="KW-0694">RNA-binding</keyword>
<dbReference type="FunFam" id="3.30.70.330:FF:000105">
    <property type="entry name" value="HIV Tat-specific factor 1 homolog"/>
    <property type="match status" value="1"/>
</dbReference>
<evidence type="ECO:0000313" key="10">
    <source>
        <dbReference type="Proteomes" id="UP000887226"/>
    </source>
</evidence>
<dbReference type="InterPro" id="IPR034393">
    <property type="entry name" value="TatSF1-like"/>
</dbReference>
<evidence type="ECO:0000256" key="6">
    <source>
        <dbReference type="PROSITE-ProRule" id="PRU00176"/>
    </source>
</evidence>
<comment type="similarity">
    <text evidence="1">Belongs to the HTATSF1 family.</text>
</comment>
<evidence type="ECO:0000256" key="2">
    <source>
        <dbReference type="ARBA" id="ARBA00022664"/>
    </source>
</evidence>
<protein>
    <recommendedName>
        <fullName evidence="8">RRM domain-containing protein</fullName>
    </recommendedName>
</protein>
<feature type="region of interest" description="Disordered" evidence="7">
    <location>
        <begin position="74"/>
        <end position="108"/>
    </location>
</feature>
<dbReference type="PANTHER" id="PTHR15608">
    <property type="entry name" value="SPLICING FACTOR U2AF-ASSOCIATED PROTEIN 2"/>
    <property type="match status" value="1"/>
</dbReference>
<sequence length="370" mass="41162">MASIQSPEAGEAQFPTNIEDFDSEDRISFSKISKKFILEQADGTEFEFDNATKRWIPVVDEALLEQQQKAYQVSGVDESEPVDAAKKKRKKEYVNGEDEGGRATKVKKTKAPLPPRANTAVYVTGLPFDVTVEEVAAEFSRKCGMIAEEIDSGKPRVKLYTNDKGEFKGDALIVFFKAPSVDMSITLMDDTQFRMGDGQGSGVMRVQAADSSYKKVQSTDTTAEKERPKTSMKDKQKIIKKTQKLDARLADWSDDEISAVTETSSKRDKVVILKHMFTLEELEEDAAAILDIKEDIREECNKLGEVTNVVLFDLEVDGVASVKFTTSEAAQECVKLMNGRAFDGRTVEAYIADGKGEFKRSKKKADEEHG</sequence>
<dbReference type="GO" id="GO:0003723">
    <property type="term" value="F:RNA binding"/>
    <property type="evidence" value="ECO:0007669"/>
    <property type="project" value="UniProtKB-UniRule"/>
</dbReference>
<reference evidence="9" key="1">
    <citation type="journal article" date="2021" name="IMA Fungus">
        <title>Genomic characterization of three marine fungi, including Emericellopsis atlantica sp. nov. with signatures of a generalist lifestyle and marine biomass degradation.</title>
        <authorList>
            <person name="Hagestad O.C."/>
            <person name="Hou L."/>
            <person name="Andersen J.H."/>
            <person name="Hansen E.H."/>
            <person name="Altermark B."/>
            <person name="Li C."/>
            <person name="Kuhnert E."/>
            <person name="Cox R.J."/>
            <person name="Crous P.W."/>
            <person name="Spatafora J.W."/>
            <person name="Lail K."/>
            <person name="Amirebrahimi M."/>
            <person name="Lipzen A."/>
            <person name="Pangilinan J."/>
            <person name="Andreopoulos W."/>
            <person name="Hayes R.D."/>
            <person name="Ng V."/>
            <person name="Grigoriev I.V."/>
            <person name="Jackson S.A."/>
            <person name="Sutton T.D.S."/>
            <person name="Dobson A.D.W."/>
            <person name="Rama T."/>
        </authorList>
    </citation>
    <scope>NUCLEOTIDE SEQUENCE</scope>
    <source>
        <strain evidence="9">TRa3180A</strain>
    </source>
</reference>
<dbReference type="InterPro" id="IPR034392">
    <property type="entry name" value="TatSF1-like_RRM1"/>
</dbReference>
<evidence type="ECO:0000256" key="1">
    <source>
        <dbReference type="ARBA" id="ARBA00007747"/>
    </source>
</evidence>
<feature type="region of interest" description="Disordered" evidence="7">
    <location>
        <begin position="1"/>
        <end position="20"/>
    </location>
</feature>
<feature type="region of interest" description="Disordered" evidence="7">
    <location>
        <begin position="214"/>
        <end position="233"/>
    </location>
</feature>
<keyword evidence="2" id="KW-0507">mRNA processing</keyword>
<dbReference type="GO" id="GO:0000398">
    <property type="term" value="P:mRNA splicing, via spliceosome"/>
    <property type="evidence" value="ECO:0007669"/>
    <property type="project" value="InterPro"/>
</dbReference>
<dbReference type="Proteomes" id="UP000887226">
    <property type="component" value="Unassembled WGS sequence"/>
</dbReference>
<organism evidence="9 10">
    <name type="scientific">Calycina marina</name>
    <dbReference type="NCBI Taxonomy" id="1763456"/>
    <lineage>
        <taxon>Eukaryota</taxon>
        <taxon>Fungi</taxon>
        <taxon>Dikarya</taxon>
        <taxon>Ascomycota</taxon>
        <taxon>Pezizomycotina</taxon>
        <taxon>Leotiomycetes</taxon>
        <taxon>Helotiales</taxon>
        <taxon>Pezizellaceae</taxon>
        <taxon>Calycina</taxon>
    </lineage>
</organism>
<keyword evidence="3" id="KW-0677">Repeat</keyword>
<dbReference type="OrthoDB" id="10258585at2759"/>
<evidence type="ECO:0000259" key="8">
    <source>
        <dbReference type="PROSITE" id="PS50102"/>
    </source>
</evidence>
<dbReference type="Pfam" id="PF00076">
    <property type="entry name" value="RRM_1"/>
    <property type="match status" value="1"/>
</dbReference>
<dbReference type="CDD" id="cd12285">
    <property type="entry name" value="RRM3_RBM39_like"/>
    <property type="match status" value="1"/>
</dbReference>
<feature type="domain" description="RRM" evidence="8">
    <location>
        <begin position="119"/>
        <end position="211"/>
    </location>
</feature>
<evidence type="ECO:0000256" key="7">
    <source>
        <dbReference type="SAM" id="MobiDB-lite"/>
    </source>
</evidence>
<evidence type="ECO:0000256" key="5">
    <source>
        <dbReference type="ARBA" id="ARBA00023187"/>
    </source>
</evidence>
<dbReference type="AlphaFoldDB" id="A0A9P7Z8I5"/>
<dbReference type="GO" id="GO:0005684">
    <property type="term" value="C:U2-type spliceosomal complex"/>
    <property type="evidence" value="ECO:0007669"/>
    <property type="project" value="TreeGrafter"/>
</dbReference>
<evidence type="ECO:0000256" key="3">
    <source>
        <dbReference type="ARBA" id="ARBA00022737"/>
    </source>
</evidence>
<keyword evidence="5" id="KW-0508">mRNA splicing</keyword>
<dbReference type="FunFam" id="3.30.70.330:FF:000329">
    <property type="entry name" value="splicing factor U2AF-associated protein 2"/>
    <property type="match status" value="1"/>
</dbReference>
<dbReference type="EMBL" id="MU253775">
    <property type="protein sequence ID" value="KAG9247316.1"/>
    <property type="molecule type" value="Genomic_DNA"/>
</dbReference>
<dbReference type="CDD" id="cd12281">
    <property type="entry name" value="RRM1_TatSF1_like"/>
    <property type="match status" value="1"/>
</dbReference>
<evidence type="ECO:0000256" key="4">
    <source>
        <dbReference type="ARBA" id="ARBA00022884"/>
    </source>
</evidence>
<comment type="caution">
    <text evidence="9">The sequence shown here is derived from an EMBL/GenBank/DDBJ whole genome shotgun (WGS) entry which is preliminary data.</text>
</comment>
<dbReference type="GO" id="GO:0005686">
    <property type="term" value="C:U2 snRNP"/>
    <property type="evidence" value="ECO:0007669"/>
    <property type="project" value="TreeGrafter"/>
</dbReference>
<dbReference type="PROSITE" id="PS50102">
    <property type="entry name" value="RRM"/>
    <property type="match status" value="2"/>
</dbReference>
<dbReference type="Gene3D" id="3.30.70.330">
    <property type="match status" value="2"/>
</dbReference>
<dbReference type="PANTHER" id="PTHR15608:SF0">
    <property type="entry name" value="HIV TAT-SPECIFIC FACTOR 1"/>
    <property type="match status" value="1"/>
</dbReference>
<dbReference type="SUPFAM" id="SSF54928">
    <property type="entry name" value="RNA-binding domain, RBD"/>
    <property type="match status" value="2"/>
</dbReference>
<proteinExistence type="inferred from homology"/>
<evidence type="ECO:0000313" key="9">
    <source>
        <dbReference type="EMBL" id="KAG9247316.1"/>
    </source>
</evidence>
<feature type="domain" description="RRM" evidence="8">
    <location>
        <begin position="269"/>
        <end position="354"/>
    </location>
</feature>
<feature type="compositionally biased region" description="Basic and acidic residues" evidence="7">
    <location>
        <begin position="222"/>
        <end position="233"/>
    </location>
</feature>
<gene>
    <name evidence="9" type="ORF">BJ878DRAFT_194236</name>
</gene>
<accession>A0A9P7Z8I5</accession>
<dbReference type="InterPro" id="IPR035979">
    <property type="entry name" value="RBD_domain_sf"/>
</dbReference>
<name>A0A9P7Z8I5_9HELO</name>
<dbReference type="InterPro" id="IPR000504">
    <property type="entry name" value="RRM_dom"/>
</dbReference>